<accession>V4HK55</accession>
<comment type="caution">
    <text evidence="3">The sequence shown here is derived from an EMBL/GenBank/DDBJ whole genome shotgun (WGS) entry which is preliminary data.</text>
</comment>
<dbReference type="PATRIC" id="fig|1324957.4.peg.286"/>
<reference evidence="3 4" key="1">
    <citation type="journal article" date="2013" name="Genome Announc.">
        <title>Draft Genome Sequence of 'Candidatus Halobonum tyrrellensis' Strain G22, Isolated from the Hypersaline Waters of Lake Tyrrell, Australia.</title>
        <authorList>
            <person name="Ugalde J.A."/>
            <person name="Narasingarao P."/>
            <person name="Kuo S."/>
            <person name="Podell S."/>
            <person name="Allen E.E."/>
        </authorList>
    </citation>
    <scope>NUCLEOTIDE SEQUENCE [LARGE SCALE GENOMIC DNA]</scope>
    <source>
        <strain evidence="3 4">G22</strain>
    </source>
</reference>
<feature type="compositionally biased region" description="Gly residues" evidence="1">
    <location>
        <begin position="9"/>
        <end position="24"/>
    </location>
</feature>
<dbReference type="RefSeq" id="WP_023392872.1">
    <property type="nucleotide sequence ID" value="NZ_ASGZ01000002.1"/>
</dbReference>
<dbReference type="Proteomes" id="UP000017840">
    <property type="component" value="Unassembled WGS sequence"/>
</dbReference>
<protein>
    <submittedName>
        <fullName evidence="3">Uncharacterized protein</fullName>
    </submittedName>
</protein>
<dbReference type="Pfam" id="PF25927">
    <property type="entry name" value="DUF7972"/>
    <property type="match status" value="1"/>
</dbReference>
<gene>
    <name evidence="3" type="ORF">K933_01367</name>
</gene>
<dbReference type="EMBL" id="ASGZ01000002">
    <property type="protein sequence ID" value="ESP90168.1"/>
    <property type="molecule type" value="Genomic_DNA"/>
</dbReference>
<feature type="transmembrane region" description="Helical" evidence="2">
    <location>
        <begin position="79"/>
        <end position="99"/>
    </location>
</feature>
<feature type="region of interest" description="Disordered" evidence="1">
    <location>
        <begin position="1"/>
        <end position="30"/>
    </location>
</feature>
<keyword evidence="4" id="KW-1185">Reference proteome</keyword>
<evidence type="ECO:0000256" key="2">
    <source>
        <dbReference type="SAM" id="Phobius"/>
    </source>
</evidence>
<dbReference type="InterPro" id="IPR058278">
    <property type="entry name" value="DUF7972"/>
</dbReference>
<proteinExistence type="predicted"/>
<organism evidence="3 4">
    <name type="scientific">Candidatus Halobonum tyrrellensis G22</name>
    <dbReference type="NCBI Taxonomy" id="1324957"/>
    <lineage>
        <taxon>Archaea</taxon>
        <taxon>Methanobacteriati</taxon>
        <taxon>Methanobacteriota</taxon>
        <taxon>Stenosarchaea group</taxon>
        <taxon>Halobacteria</taxon>
        <taxon>Halobacteriales</taxon>
        <taxon>Haloferacaceae</taxon>
        <taxon>Candidatus Halobonum</taxon>
    </lineage>
</organism>
<evidence type="ECO:0000256" key="1">
    <source>
        <dbReference type="SAM" id="MobiDB-lite"/>
    </source>
</evidence>
<dbReference type="eggNOG" id="arCOG08131">
    <property type="taxonomic scope" value="Archaea"/>
</dbReference>
<feature type="transmembrane region" description="Helical" evidence="2">
    <location>
        <begin position="271"/>
        <end position="296"/>
    </location>
</feature>
<name>V4HK55_9EURY</name>
<dbReference type="OrthoDB" id="265845at2157"/>
<feature type="transmembrane region" description="Helical" evidence="2">
    <location>
        <begin position="308"/>
        <end position="328"/>
    </location>
</feature>
<evidence type="ECO:0000313" key="4">
    <source>
        <dbReference type="Proteomes" id="UP000017840"/>
    </source>
</evidence>
<keyword evidence="2" id="KW-0472">Membrane</keyword>
<dbReference type="AlphaFoldDB" id="V4HK55"/>
<sequence length="350" mass="37310">MSDDATDDGAGGESTTGGNATGGESGDDATRPLDRAVEWVLLHGNRAIIAAGIAAAFGAAFAGAHALGVAPLADPKPVFYLFGGLVSGNLTLITVVVSINQLLLSQELSTPGELGSEIQETIDYREEVETASGRIAPVEPLGFLRLLFENTRREAQRLGGLAASELASDERAQVDELVTGITDHVDRVDALLERSGSDVFSVLSVTLTTNYARQIHRIRRFRDRFDGEREVADSVDDASERLIQALRNVDVARQYFKSIYLQDELSQLSRVLLYAGLPAEAAAGAGLLLFTGAGGATGTLGGWETVDLLVVLLAVGFLPLSLLCSFILRITTVVQRTTAILPFTTPRQER</sequence>
<keyword evidence="2" id="KW-1133">Transmembrane helix</keyword>
<keyword evidence="2" id="KW-0812">Transmembrane</keyword>
<evidence type="ECO:0000313" key="3">
    <source>
        <dbReference type="EMBL" id="ESP90168.1"/>
    </source>
</evidence>
<feature type="transmembrane region" description="Helical" evidence="2">
    <location>
        <begin position="47"/>
        <end position="67"/>
    </location>
</feature>